<dbReference type="InterPro" id="IPR051095">
    <property type="entry name" value="Dros_DevTransReg"/>
</dbReference>
<evidence type="ECO:0000256" key="1">
    <source>
        <dbReference type="ARBA" id="ARBA00023242"/>
    </source>
</evidence>
<accession>A0A7R8WGA8</accession>
<feature type="compositionally biased region" description="Polar residues" evidence="2">
    <location>
        <begin position="287"/>
        <end position="301"/>
    </location>
</feature>
<feature type="compositionally biased region" description="Low complexity" evidence="2">
    <location>
        <begin position="230"/>
        <end position="244"/>
    </location>
</feature>
<reference evidence="3" key="1">
    <citation type="submission" date="2020-11" db="EMBL/GenBank/DDBJ databases">
        <authorList>
            <person name="Tran Van P."/>
        </authorList>
    </citation>
    <scope>NUCLEOTIDE SEQUENCE</scope>
</reference>
<dbReference type="Gene3D" id="3.30.710.10">
    <property type="entry name" value="Potassium Channel Kv1.1, Chain A"/>
    <property type="match status" value="1"/>
</dbReference>
<dbReference type="OrthoDB" id="10261408at2759"/>
<evidence type="ECO:0000256" key="2">
    <source>
        <dbReference type="SAM" id="MobiDB-lite"/>
    </source>
</evidence>
<keyword evidence="1" id="KW-0539">Nucleus</keyword>
<name>A0A7R8WGA8_9CRUS</name>
<feature type="region of interest" description="Disordered" evidence="2">
    <location>
        <begin position="222"/>
        <end position="356"/>
    </location>
</feature>
<dbReference type="InterPro" id="IPR011333">
    <property type="entry name" value="SKP1/BTB/POZ_sf"/>
</dbReference>
<feature type="compositionally biased region" description="Basic and acidic residues" evidence="2">
    <location>
        <begin position="343"/>
        <end position="355"/>
    </location>
</feature>
<gene>
    <name evidence="3" type="ORF">CTOB1V02_LOCUS6506</name>
</gene>
<organism evidence="3">
    <name type="scientific">Cyprideis torosa</name>
    <dbReference type="NCBI Taxonomy" id="163714"/>
    <lineage>
        <taxon>Eukaryota</taxon>
        <taxon>Metazoa</taxon>
        <taxon>Ecdysozoa</taxon>
        <taxon>Arthropoda</taxon>
        <taxon>Crustacea</taxon>
        <taxon>Oligostraca</taxon>
        <taxon>Ostracoda</taxon>
        <taxon>Podocopa</taxon>
        <taxon>Podocopida</taxon>
        <taxon>Cytherocopina</taxon>
        <taxon>Cytheroidea</taxon>
        <taxon>Cytherideidae</taxon>
        <taxon>Cyprideis</taxon>
    </lineage>
</organism>
<feature type="compositionally biased region" description="Polar residues" evidence="2">
    <location>
        <begin position="310"/>
        <end position="322"/>
    </location>
</feature>
<dbReference type="EMBL" id="OB661622">
    <property type="protein sequence ID" value="CAD7228626.1"/>
    <property type="molecule type" value="Genomic_DNA"/>
</dbReference>
<evidence type="ECO:0000313" key="3">
    <source>
        <dbReference type="EMBL" id="CAD7228626.1"/>
    </source>
</evidence>
<dbReference type="AlphaFoldDB" id="A0A7R8WGA8"/>
<dbReference type="SUPFAM" id="SSF54695">
    <property type="entry name" value="POZ domain"/>
    <property type="match status" value="1"/>
</dbReference>
<dbReference type="PANTHER" id="PTHR23110">
    <property type="entry name" value="BTB DOMAIN TRANSCRIPTION FACTOR"/>
    <property type="match status" value="1"/>
</dbReference>
<dbReference type="SMART" id="SM00225">
    <property type="entry name" value="BTB"/>
    <property type="match status" value="1"/>
</dbReference>
<feature type="region of interest" description="Disordered" evidence="2">
    <location>
        <begin position="122"/>
        <end position="151"/>
    </location>
</feature>
<sequence>MAAPSSSFDQEFCLRWGTFQSHIGEYFRFLWKTKKQADATIFCQGGHRIEAHRFVLASCSGFFENVFSEVPTTSHAFVAVPGYHSDVVKAVIEFIYQGEVNVSNRKMSELFNVAQVRGLSSRGQETAVPTDAAVASENSPMVSPLEEGPSSSMVINSPPHAQSPLVKQPPQSPHMQAQSCQTTNHVLQTSSNVSRNPPTKCYSNGGGLIHLTNNSTIPVVEQPASPFSVPTAASSQQAKASPATAEEKPRLVSKLAEILTRPKAKRATTTAKADSKQEVTKKKRNRPSSSQVDVSRTTQKQEMVPLKPSEINTGSLSSSSMKTLEPEEASAPTTEKNAVASEDTSKPQEWNEEKFTTGTPTTVIRETSEDVDSVAPTLPPPQLPLLAATSSISGSTKLNSRVPCYPTDYKLMAVDMAQERGNNVAAKILGINESNFIVWIIKIRWRYSETTPEDDVHGYDH</sequence>
<dbReference type="Pfam" id="PF00651">
    <property type="entry name" value="BTB"/>
    <property type="match status" value="1"/>
</dbReference>
<dbReference type="GO" id="GO:0006357">
    <property type="term" value="P:regulation of transcription by RNA polymerase II"/>
    <property type="evidence" value="ECO:0007669"/>
    <property type="project" value="TreeGrafter"/>
</dbReference>
<dbReference type="GO" id="GO:0005634">
    <property type="term" value="C:nucleus"/>
    <property type="evidence" value="ECO:0007669"/>
    <property type="project" value="TreeGrafter"/>
</dbReference>
<dbReference type="PROSITE" id="PS50097">
    <property type="entry name" value="BTB"/>
    <property type="match status" value="1"/>
</dbReference>
<protein>
    <submittedName>
        <fullName evidence="3">Uncharacterized protein</fullName>
    </submittedName>
</protein>
<dbReference type="PANTHER" id="PTHR23110:SF109">
    <property type="entry name" value="FI07618P-RELATED"/>
    <property type="match status" value="1"/>
</dbReference>
<proteinExistence type="predicted"/>
<dbReference type="InterPro" id="IPR000210">
    <property type="entry name" value="BTB/POZ_dom"/>
</dbReference>